<organism evidence="2 3">
    <name type="scientific">Dreissena polymorpha</name>
    <name type="common">Zebra mussel</name>
    <name type="synonym">Mytilus polymorpha</name>
    <dbReference type="NCBI Taxonomy" id="45954"/>
    <lineage>
        <taxon>Eukaryota</taxon>
        <taxon>Metazoa</taxon>
        <taxon>Spiralia</taxon>
        <taxon>Lophotrochozoa</taxon>
        <taxon>Mollusca</taxon>
        <taxon>Bivalvia</taxon>
        <taxon>Autobranchia</taxon>
        <taxon>Heteroconchia</taxon>
        <taxon>Euheterodonta</taxon>
        <taxon>Imparidentia</taxon>
        <taxon>Neoheterodontei</taxon>
        <taxon>Myida</taxon>
        <taxon>Dreissenoidea</taxon>
        <taxon>Dreissenidae</taxon>
        <taxon>Dreissena</taxon>
    </lineage>
</organism>
<dbReference type="EMBL" id="JAIWYP010000005">
    <property type="protein sequence ID" value="KAH3816291.1"/>
    <property type="molecule type" value="Genomic_DNA"/>
</dbReference>
<dbReference type="Proteomes" id="UP000828390">
    <property type="component" value="Unassembled WGS sequence"/>
</dbReference>
<proteinExistence type="predicted"/>
<accession>A0A9D4JL38</accession>
<protein>
    <submittedName>
        <fullName evidence="2">Uncharacterized protein</fullName>
    </submittedName>
</protein>
<keyword evidence="1" id="KW-0732">Signal</keyword>
<dbReference type="AlphaFoldDB" id="A0A9D4JL38"/>
<evidence type="ECO:0000313" key="2">
    <source>
        <dbReference type="EMBL" id="KAH3816291.1"/>
    </source>
</evidence>
<sequence>MFSIVFLATVAVVHCATTVTMPTDMPTTAAPMTTTAAPMTTTTPPTVLFDMKHHKAMVVAADGCYEYHMNHQDTLDYANNLAALTVTVVNCATTVTMPPTTTVPPTVLFDMHHHKGMVVAADGCYEYHMNHQDILDHASNLTALTQRVIVAWTARTNTQETGHNHIDHMTTEIKTACASRPVYTFD</sequence>
<feature type="signal peptide" evidence="1">
    <location>
        <begin position="1"/>
        <end position="15"/>
    </location>
</feature>
<comment type="caution">
    <text evidence="2">The sequence shown here is derived from an EMBL/GenBank/DDBJ whole genome shotgun (WGS) entry which is preliminary data.</text>
</comment>
<reference evidence="2" key="2">
    <citation type="submission" date="2020-11" db="EMBL/GenBank/DDBJ databases">
        <authorList>
            <person name="McCartney M.A."/>
            <person name="Auch B."/>
            <person name="Kono T."/>
            <person name="Mallez S."/>
            <person name="Becker A."/>
            <person name="Gohl D.M."/>
            <person name="Silverstein K.A.T."/>
            <person name="Koren S."/>
            <person name="Bechman K.B."/>
            <person name="Herman A."/>
            <person name="Abrahante J.E."/>
            <person name="Garbe J."/>
        </authorList>
    </citation>
    <scope>NUCLEOTIDE SEQUENCE</scope>
    <source>
        <strain evidence="2">Duluth1</strain>
        <tissue evidence="2">Whole animal</tissue>
    </source>
</reference>
<keyword evidence="3" id="KW-1185">Reference proteome</keyword>
<reference evidence="2" key="1">
    <citation type="journal article" date="2019" name="bioRxiv">
        <title>The Genome of the Zebra Mussel, Dreissena polymorpha: A Resource for Invasive Species Research.</title>
        <authorList>
            <person name="McCartney M.A."/>
            <person name="Auch B."/>
            <person name="Kono T."/>
            <person name="Mallez S."/>
            <person name="Zhang Y."/>
            <person name="Obille A."/>
            <person name="Becker A."/>
            <person name="Abrahante J.E."/>
            <person name="Garbe J."/>
            <person name="Badalamenti J.P."/>
            <person name="Herman A."/>
            <person name="Mangelson H."/>
            <person name="Liachko I."/>
            <person name="Sullivan S."/>
            <person name="Sone E.D."/>
            <person name="Koren S."/>
            <person name="Silverstein K.A.T."/>
            <person name="Beckman K.B."/>
            <person name="Gohl D.M."/>
        </authorList>
    </citation>
    <scope>NUCLEOTIDE SEQUENCE</scope>
    <source>
        <strain evidence="2">Duluth1</strain>
        <tissue evidence="2">Whole animal</tissue>
    </source>
</reference>
<evidence type="ECO:0000313" key="3">
    <source>
        <dbReference type="Proteomes" id="UP000828390"/>
    </source>
</evidence>
<evidence type="ECO:0000256" key="1">
    <source>
        <dbReference type="SAM" id="SignalP"/>
    </source>
</evidence>
<name>A0A9D4JL38_DREPO</name>
<feature type="chain" id="PRO_5038846193" evidence="1">
    <location>
        <begin position="16"/>
        <end position="186"/>
    </location>
</feature>
<gene>
    <name evidence="2" type="ORF">DPMN_117804</name>
</gene>